<dbReference type="InterPro" id="IPR036514">
    <property type="entry name" value="SGNH_hydro_sf"/>
</dbReference>
<dbReference type="AlphaFoldDB" id="A0A4U8Q9J4"/>
<evidence type="ECO:0000313" key="3">
    <source>
        <dbReference type="EMBL" id="TLD01675.1"/>
    </source>
</evidence>
<dbReference type="RefSeq" id="WP_138002133.1">
    <property type="nucleotide sequence ID" value="NZ_QGQD01000032.1"/>
</dbReference>
<reference evidence="3 4" key="1">
    <citation type="journal article" date="2019" name="Anaerobe">
        <title>Detection of Robinsoniella peoriensis in multiple bone samples of a trauma patient.</title>
        <authorList>
            <person name="Schrottner P."/>
            <person name="Hartwich K."/>
            <person name="Bunk B."/>
            <person name="Schober I."/>
            <person name="Helbig S."/>
            <person name="Rudolph W.W."/>
            <person name="Gunzer F."/>
        </authorList>
    </citation>
    <scope>NUCLEOTIDE SEQUENCE [LARGE SCALE GENOMIC DNA]</scope>
    <source>
        <strain evidence="3 4">DSM 106044</strain>
    </source>
</reference>
<proteinExistence type="predicted"/>
<feature type="domain" description="Sialate O-acetylesterase" evidence="2">
    <location>
        <begin position="85"/>
        <end position="206"/>
    </location>
</feature>
<sequence length="626" mass="69936">MLEPSILFGDGCVLQQGGETRVWGTGSPGMEVVVELQSQTRRAKAGASGRWEVYLCNLTPGGPFRMKIENDAGEMRIISDVYVGEVWICSGQSNMQLTMQRVKDCYPKEMIKKNSWIRHFKVAEHYDFSHTLTDCAAGEWKESHPDNTGEFSALCYFFGQYLQKVREVPVGLINVSVGGSRIEAWMSMESLNGYEDILTEARQLADVDAVQKFLQNQDDSMNQWLSQAAAPTGGQPESDWKNIQIPGYLSDAGLSDFCGSIWLRRNFTVPEAMWGQPANLWLGTMTDSDRTYINGTFTGETGYQYPPRKYTVPAGVLRKGENKICIHLICNDGRGRVTPGKDLCIFLGTERVDLSGSWEYRIHKTMKKAPEMDFLCRKAGGLYQGMLAPCQKYTVRGVLWYQGESNDKAPGDYEELLKRMILSWRKSWNQKKLPFVVVQLPGFSIDLPEENSGWPEIREAQSKAAEAIPDTAVTVNLDLGEDNDLHPSDKKEVAFRAVQAARCMVYGENITFKGPVPRSWSCNKAEVKITFDVGEDGILMTKDGQNPGEFCLAGKDMRFYPAVCELYGNQAVLKSEAVREAVSVRYAWGNAPRQGLICNKSGILAAPFRLDKRSFGRGEGNGETSL</sequence>
<dbReference type="PANTHER" id="PTHR22901:SF0">
    <property type="entry name" value="SIALATE O-ACETYLESTERASE"/>
    <property type="match status" value="1"/>
</dbReference>
<dbReference type="SUPFAM" id="SSF52266">
    <property type="entry name" value="SGNH hydrolase"/>
    <property type="match status" value="1"/>
</dbReference>
<dbReference type="Gene3D" id="3.40.50.1110">
    <property type="entry name" value="SGNH hydrolase"/>
    <property type="match status" value="2"/>
</dbReference>
<protein>
    <submittedName>
        <fullName evidence="3">Glycosyl hydrolases family 2, contains sugar binding domain</fullName>
    </submittedName>
</protein>
<dbReference type="SUPFAM" id="SSF49785">
    <property type="entry name" value="Galactose-binding domain-like"/>
    <property type="match status" value="1"/>
</dbReference>
<keyword evidence="4" id="KW-1185">Reference proteome</keyword>
<dbReference type="GO" id="GO:0001681">
    <property type="term" value="F:sialate O-acetylesterase activity"/>
    <property type="evidence" value="ECO:0007669"/>
    <property type="project" value="InterPro"/>
</dbReference>
<keyword evidence="1 3" id="KW-0378">Hydrolase</keyword>
<name>A0A4U8Q9J4_9FIRM</name>
<dbReference type="STRING" id="180332.GCA_000797495_05161"/>
<organism evidence="3 4">
    <name type="scientific">Robinsoniella peoriensis</name>
    <dbReference type="NCBI Taxonomy" id="180332"/>
    <lineage>
        <taxon>Bacteria</taxon>
        <taxon>Bacillati</taxon>
        <taxon>Bacillota</taxon>
        <taxon>Clostridia</taxon>
        <taxon>Lachnospirales</taxon>
        <taxon>Lachnospiraceae</taxon>
        <taxon>Robinsoniella</taxon>
    </lineage>
</organism>
<dbReference type="Pfam" id="PF03629">
    <property type="entry name" value="SASA"/>
    <property type="match status" value="2"/>
</dbReference>
<comment type="caution">
    <text evidence="3">The sequence shown here is derived from an EMBL/GenBank/DDBJ whole genome shotgun (WGS) entry which is preliminary data.</text>
</comment>
<dbReference type="GO" id="GO:0005975">
    <property type="term" value="P:carbohydrate metabolic process"/>
    <property type="evidence" value="ECO:0007669"/>
    <property type="project" value="TreeGrafter"/>
</dbReference>
<dbReference type="EMBL" id="QGQD01000032">
    <property type="protein sequence ID" value="TLD01675.1"/>
    <property type="molecule type" value="Genomic_DNA"/>
</dbReference>
<feature type="domain" description="Sialate O-acetylesterase" evidence="2">
    <location>
        <begin position="381"/>
        <end position="494"/>
    </location>
</feature>
<evidence type="ECO:0000259" key="2">
    <source>
        <dbReference type="Pfam" id="PF03629"/>
    </source>
</evidence>
<dbReference type="InterPro" id="IPR005181">
    <property type="entry name" value="SASA"/>
</dbReference>
<dbReference type="PANTHER" id="PTHR22901">
    <property type="entry name" value="SIALATE O-ACETYLESTERASE"/>
    <property type="match status" value="1"/>
</dbReference>
<dbReference type="InterPro" id="IPR039329">
    <property type="entry name" value="SIAE"/>
</dbReference>
<dbReference type="Proteomes" id="UP000306509">
    <property type="component" value="Unassembled WGS sequence"/>
</dbReference>
<evidence type="ECO:0000313" key="4">
    <source>
        <dbReference type="Proteomes" id="UP000306509"/>
    </source>
</evidence>
<evidence type="ECO:0000256" key="1">
    <source>
        <dbReference type="ARBA" id="ARBA00022801"/>
    </source>
</evidence>
<dbReference type="InterPro" id="IPR008979">
    <property type="entry name" value="Galactose-bd-like_sf"/>
</dbReference>
<gene>
    <name evidence="3" type="ORF">DSM106044_01429</name>
</gene>
<accession>A0A4U8Q9J4</accession>